<dbReference type="EMBL" id="CP017174">
    <property type="protein sequence ID" value="QDE69913.1"/>
    <property type="molecule type" value="Genomic_DNA"/>
</dbReference>
<name>A0AAE6G2S1_MYXXA</name>
<proteinExistence type="predicted"/>
<accession>A0AAE6G2S1</accession>
<evidence type="ECO:0000313" key="2">
    <source>
        <dbReference type="EMBL" id="QDE69913.1"/>
    </source>
</evidence>
<gene>
    <name evidence="2" type="ORF">BHS09_24665</name>
</gene>
<evidence type="ECO:0000313" key="3">
    <source>
        <dbReference type="Proteomes" id="UP000320179"/>
    </source>
</evidence>
<feature type="region of interest" description="Disordered" evidence="1">
    <location>
        <begin position="73"/>
        <end position="92"/>
    </location>
</feature>
<organism evidence="2 3">
    <name type="scientific">Myxococcus xanthus</name>
    <dbReference type="NCBI Taxonomy" id="34"/>
    <lineage>
        <taxon>Bacteria</taxon>
        <taxon>Pseudomonadati</taxon>
        <taxon>Myxococcota</taxon>
        <taxon>Myxococcia</taxon>
        <taxon>Myxococcales</taxon>
        <taxon>Cystobacterineae</taxon>
        <taxon>Myxococcaceae</taxon>
        <taxon>Myxococcus</taxon>
    </lineage>
</organism>
<reference evidence="2 3" key="1">
    <citation type="journal article" date="2019" name="Science">
        <title>Social genes are selection hotspots in kin groups of a soil microbe.</title>
        <authorList>
            <person name="Wielgoss S."/>
            <person name="Wolfensberger R."/>
            <person name="Sun L."/>
            <person name="Fiegna F."/>
            <person name="Velicer G.J."/>
        </authorList>
    </citation>
    <scope>NUCLEOTIDE SEQUENCE [LARGE SCALE GENOMIC DNA]</scope>
    <source>
        <strain evidence="2 3">MC3.5.9c15</strain>
    </source>
</reference>
<dbReference type="AlphaFoldDB" id="A0AAE6G2S1"/>
<dbReference type="Proteomes" id="UP000320179">
    <property type="component" value="Chromosome"/>
</dbReference>
<protein>
    <submittedName>
        <fullName evidence="2">Uncharacterized protein</fullName>
    </submittedName>
</protein>
<evidence type="ECO:0000256" key="1">
    <source>
        <dbReference type="SAM" id="MobiDB-lite"/>
    </source>
</evidence>
<sequence length="92" mass="10517">MVESQTSWDQLEALARHLEKSYEALLAEVFTSRERQGFMRFVRNVLLDEVPLTSTAQWAYPPLVNTFQCLPTGKPSGHREHHGPRCVPGPLR</sequence>